<keyword evidence="2" id="KW-1185">Reference proteome</keyword>
<protein>
    <submittedName>
        <fullName evidence="1">Uncharacterized protein</fullName>
    </submittedName>
</protein>
<accession>A0AA48WIA7</accession>
<name>A0AA48WIA7_9BURK</name>
<evidence type="ECO:0000313" key="1">
    <source>
        <dbReference type="EMBL" id="QPI52258.1"/>
    </source>
</evidence>
<evidence type="ECO:0000313" key="2">
    <source>
        <dbReference type="Proteomes" id="UP000662888"/>
    </source>
</evidence>
<dbReference type="Proteomes" id="UP000662888">
    <property type="component" value="Chromosome"/>
</dbReference>
<dbReference type="EMBL" id="CP065053">
    <property type="protein sequence ID" value="QPI52258.1"/>
    <property type="molecule type" value="Genomic_DNA"/>
</dbReference>
<organism evidence="1 2">
    <name type="scientific">Massilia antarctica</name>
    <dbReference type="NCBI Taxonomy" id="2765360"/>
    <lineage>
        <taxon>Bacteria</taxon>
        <taxon>Pseudomonadati</taxon>
        <taxon>Pseudomonadota</taxon>
        <taxon>Betaproteobacteria</taxon>
        <taxon>Burkholderiales</taxon>
        <taxon>Oxalobacteraceae</taxon>
        <taxon>Telluria group</taxon>
        <taxon>Massilia</taxon>
    </lineage>
</organism>
<sequence>MAAWQFAFVVIPVAGIIRMHGRMVDVLPEFAARMPDASFDADQACSNYWQGIDNTSMHGMAKSMLPVATSWSDEATMYGNSTADDIQIWEDSVNVRLDCRNLNVALLTAVLDASCAANCCLVLLEGGRIIAPVPQLVTDALHASAAARFVDNPRRFLQSTGRMFNTGS</sequence>
<proteinExistence type="predicted"/>
<dbReference type="RefSeq" id="WP_206091738.1">
    <property type="nucleotide sequence ID" value="NZ_CP065053.1"/>
</dbReference>
<reference evidence="1 2" key="1">
    <citation type="submission" date="2020-11" db="EMBL/GenBank/DDBJ databases">
        <authorList>
            <person name="Sun Q."/>
        </authorList>
    </citation>
    <scope>NUCLEOTIDE SEQUENCE [LARGE SCALE GENOMIC DNA]</scope>
    <source>
        <strain evidence="1 2">P8398</strain>
    </source>
</reference>
<gene>
    <name evidence="1" type="ORF">IV454_12690</name>
</gene>